<dbReference type="InterPro" id="IPR052513">
    <property type="entry name" value="Thioester_dehydratase-like"/>
</dbReference>
<dbReference type="Proteomes" id="UP001597119">
    <property type="component" value="Unassembled WGS sequence"/>
</dbReference>
<dbReference type="EMBL" id="JBHUDJ010000002">
    <property type="protein sequence ID" value="MFD1586474.1"/>
    <property type="molecule type" value="Genomic_DNA"/>
</dbReference>
<keyword evidence="4" id="KW-1185">Reference proteome</keyword>
<organism evidence="3 4">
    <name type="scientific">Halorientalis brevis</name>
    <dbReference type="NCBI Taxonomy" id="1126241"/>
    <lineage>
        <taxon>Archaea</taxon>
        <taxon>Methanobacteriati</taxon>
        <taxon>Methanobacteriota</taxon>
        <taxon>Stenosarchaea group</taxon>
        <taxon>Halobacteria</taxon>
        <taxon>Halobacteriales</taxon>
        <taxon>Haloarculaceae</taxon>
        <taxon>Halorientalis</taxon>
    </lineage>
</organism>
<reference evidence="3 4" key="1">
    <citation type="journal article" date="2019" name="Int. J. Syst. Evol. Microbiol.">
        <title>The Global Catalogue of Microorganisms (GCM) 10K type strain sequencing project: providing services to taxonomists for standard genome sequencing and annotation.</title>
        <authorList>
            <consortium name="The Broad Institute Genomics Platform"/>
            <consortium name="The Broad Institute Genome Sequencing Center for Infectious Disease"/>
            <person name="Wu L."/>
            <person name="Ma J."/>
        </authorList>
    </citation>
    <scope>NUCLEOTIDE SEQUENCE [LARGE SCALE GENOMIC DNA]</scope>
    <source>
        <strain evidence="3 4">CGMCC 1.12125</strain>
    </source>
</reference>
<gene>
    <name evidence="3" type="ORF">ACFR9U_05740</name>
</gene>
<comment type="caution">
    <text evidence="3">The sequence shown here is derived from an EMBL/GenBank/DDBJ whole genome shotgun (WGS) entry which is preliminary data.</text>
</comment>
<dbReference type="Gene3D" id="6.10.30.10">
    <property type="match status" value="1"/>
</dbReference>
<evidence type="ECO:0000259" key="1">
    <source>
        <dbReference type="Pfam" id="PF01796"/>
    </source>
</evidence>
<sequence>MPDTDPTTTGPLAPEDITADSPFTLPGFFDALAEGRLVAARCTECDTHLLPPRPACYNCGSRAVTIEEQPRTGEVISYTSVNRPPSAFADLAPITVAVVELDSSARLTGRVDATLADVTIGDRVELQVRDPEAAGIDPEFDLSYEEEWPVHVFELV</sequence>
<dbReference type="InterPro" id="IPR012340">
    <property type="entry name" value="NA-bd_OB-fold"/>
</dbReference>
<proteinExistence type="predicted"/>
<dbReference type="PANTHER" id="PTHR34075">
    <property type="entry name" value="BLR3430 PROTEIN"/>
    <property type="match status" value="1"/>
</dbReference>
<dbReference type="Pfam" id="PF01796">
    <property type="entry name" value="OB_ChsH2_C"/>
    <property type="match status" value="1"/>
</dbReference>
<feature type="domain" description="ChsH2 rubredoxin-like zinc ribbon" evidence="2">
    <location>
        <begin position="29"/>
        <end position="64"/>
    </location>
</feature>
<dbReference type="InterPro" id="IPR002878">
    <property type="entry name" value="ChsH2_C"/>
</dbReference>
<name>A0ABD6CAT9_9EURY</name>
<protein>
    <submittedName>
        <fullName evidence="3">Zn-ribbon domain-containing OB-fold protein</fullName>
    </submittedName>
</protein>
<dbReference type="InterPro" id="IPR022002">
    <property type="entry name" value="ChsH2_Znr"/>
</dbReference>
<accession>A0ABD6CAT9</accession>
<feature type="domain" description="ChsH2 C-terminal OB-fold" evidence="1">
    <location>
        <begin position="68"/>
        <end position="128"/>
    </location>
</feature>
<dbReference type="RefSeq" id="WP_247379648.1">
    <property type="nucleotide sequence ID" value="NZ_JALLGV010000007.1"/>
</dbReference>
<dbReference type="Pfam" id="PF12172">
    <property type="entry name" value="zf-ChsH2"/>
    <property type="match status" value="1"/>
</dbReference>
<evidence type="ECO:0000313" key="4">
    <source>
        <dbReference type="Proteomes" id="UP001597119"/>
    </source>
</evidence>
<evidence type="ECO:0000259" key="2">
    <source>
        <dbReference type="Pfam" id="PF12172"/>
    </source>
</evidence>
<dbReference type="PANTHER" id="PTHR34075:SF5">
    <property type="entry name" value="BLR3430 PROTEIN"/>
    <property type="match status" value="1"/>
</dbReference>
<dbReference type="AlphaFoldDB" id="A0ABD6CAT9"/>
<evidence type="ECO:0000313" key="3">
    <source>
        <dbReference type="EMBL" id="MFD1586474.1"/>
    </source>
</evidence>
<dbReference type="SUPFAM" id="SSF50249">
    <property type="entry name" value="Nucleic acid-binding proteins"/>
    <property type="match status" value="1"/>
</dbReference>